<dbReference type="OrthoDB" id="275936at2759"/>
<dbReference type="InterPro" id="IPR038781">
    <property type="entry name" value="C365.16-ike"/>
</dbReference>
<dbReference type="AlphaFoldDB" id="A0A3N4I445"/>
<accession>A0A3N4I445</accession>
<keyword evidence="2" id="KW-1185">Reference proteome</keyword>
<protein>
    <recommendedName>
        <fullName evidence="3">Sequence orphan</fullName>
    </recommendedName>
</protein>
<evidence type="ECO:0000313" key="2">
    <source>
        <dbReference type="Proteomes" id="UP000275078"/>
    </source>
</evidence>
<proteinExistence type="predicted"/>
<dbReference type="Proteomes" id="UP000275078">
    <property type="component" value="Unassembled WGS sequence"/>
</dbReference>
<name>A0A3N4I445_ASCIM</name>
<organism evidence="1 2">
    <name type="scientific">Ascobolus immersus RN42</name>
    <dbReference type="NCBI Taxonomy" id="1160509"/>
    <lineage>
        <taxon>Eukaryota</taxon>
        <taxon>Fungi</taxon>
        <taxon>Dikarya</taxon>
        <taxon>Ascomycota</taxon>
        <taxon>Pezizomycotina</taxon>
        <taxon>Pezizomycetes</taxon>
        <taxon>Pezizales</taxon>
        <taxon>Ascobolaceae</taxon>
        <taxon>Ascobolus</taxon>
    </lineage>
</organism>
<gene>
    <name evidence="1" type="ORF">BJ508DRAFT_415142</name>
</gene>
<dbReference type="GO" id="GO:0005739">
    <property type="term" value="C:mitochondrion"/>
    <property type="evidence" value="ECO:0007669"/>
    <property type="project" value="TreeGrafter"/>
</dbReference>
<evidence type="ECO:0000313" key="1">
    <source>
        <dbReference type="EMBL" id="RPA80883.1"/>
    </source>
</evidence>
<sequence>MEKDNKKSGFLMERLAADATSAGLAALGVAPFVSMIDKAIIENASGRHDLFTSIKLSFKTLVTRPHIFITKPSFYLVLMVYSGTLFTSNVVDTLTSYKGGDTGDISLQTGSMSKFAMTSSVNIGLGLYKDSQFTRLFGTVTKPRAVPHSTYGLFIARDVLTIFFSFIVPPLVSPLIPQSTNFGGLSKETVTQMLSPAICQVFSTPFHLLGLDMYNRMNEGKIQYTWKQRWEVVRKNWSISALARMGKIVPAFGIGGVANKQLRDGLMEKVEKLRELELKNRKVVHMV</sequence>
<dbReference type="EMBL" id="ML119684">
    <property type="protein sequence ID" value="RPA80883.1"/>
    <property type="molecule type" value="Genomic_DNA"/>
</dbReference>
<dbReference type="PANTHER" id="PTHR37845:SF1">
    <property type="entry name" value="SEQUENCE ORPHAN"/>
    <property type="match status" value="1"/>
</dbReference>
<reference evidence="1 2" key="1">
    <citation type="journal article" date="2018" name="Nat. Ecol. Evol.">
        <title>Pezizomycetes genomes reveal the molecular basis of ectomycorrhizal truffle lifestyle.</title>
        <authorList>
            <person name="Murat C."/>
            <person name="Payen T."/>
            <person name="Noel B."/>
            <person name="Kuo A."/>
            <person name="Morin E."/>
            <person name="Chen J."/>
            <person name="Kohler A."/>
            <person name="Krizsan K."/>
            <person name="Balestrini R."/>
            <person name="Da Silva C."/>
            <person name="Montanini B."/>
            <person name="Hainaut M."/>
            <person name="Levati E."/>
            <person name="Barry K.W."/>
            <person name="Belfiori B."/>
            <person name="Cichocki N."/>
            <person name="Clum A."/>
            <person name="Dockter R.B."/>
            <person name="Fauchery L."/>
            <person name="Guy J."/>
            <person name="Iotti M."/>
            <person name="Le Tacon F."/>
            <person name="Lindquist E.A."/>
            <person name="Lipzen A."/>
            <person name="Malagnac F."/>
            <person name="Mello A."/>
            <person name="Molinier V."/>
            <person name="Miyauchi S."/>
            <person name="Poulain J."/>
            <person name="Riccioni C."/>
            <person name="Rubini A."/>
            <person name="Sitrit Y."/>
            <person name="Splivallo R."/>
            <person name="Traeger S."/>
            <person name="Wang M."/>
            <person name="Zifcakova L."/>
            <person name="Wipf D."/>
            <person name="Zambonelli A."/>
            <person name="Paolocci F."/>
            <person name="Nowrousian M."/>
            <person name="Ottonello S."/>
            <person name="Baldrian P."/>
            <person name="Spatafora J.W."/>
            <person name="Henrissat B."/>
            <person name="Nagy L.G."/>
            <person name="Aury J.M."/>
            <person name="Wincker P."/>
            <person name="Grigoriev I.V."/>
            <person name="Bonfante P."/>
            <person name="Martin F.M."/>
        </authorList>
    </citation>
    <scope>NUCLEOTIDE SEQUENCE [LARGE SCALE GENOMIC DNA]</scope>
    <source>
        <strain evidence="1 2">RN42</strain>
    </source>
</reference>
<dbReference type="PANTHER" id="PTHR37845">
    <property type="entry name" value="SEQUENCE ORPHAN"/>
    <property type="match status" value="1"/>
</dbReference>
<evidence type="ECO:0008006" key="3">
    <source>
        <dbReference type="Google" id="ProtNLM"/>
    </source>
</evidence>
<dbReference type="STRING" id="1160509.A0A3N4I445"/>